<name>A0A5C8GAZ7_9BACT</name>
<accession>A0A5C8GAZ7</accession>
<comment type="caution">
    <text evidence="1">The sequence shown here is derived from an EMBL/GenBank/DDBJ whole genome shotgun (WGS) entry which is preliminary data.</text>
</comment>
<dbReference type="InterPro" id="IPR014858">
    <property type="entry name" value="BrxB"/>
</dbReference>
<evidence type="ECO:0000313" key="1">
    <source>
        <dbReference type="EMBL" id="TXJ59162.1"/>
    </source>
</evidence>
<dbReference type="OrthoDB" id="1093513at2"/>
<reference evidence="2" key="1">
    <citation type="submission" date="2019-05" db="EMBL/GenBank/DDBJ databases">
        <title>Prevotella brunnea sp. nov., isolated from a wound of a patient.</title>
        <authorList>
            <person name="Buhl M."/>
        </authorList>
    </citation>
    <scope>NUCLEOTIDE SEQUENCE [LARGE SCALE GENOMIC DNA]</scope>
    <source>
        <strain evidence="2">A2672</strain>
    </source>
</reference>
<sequence>MTNITQDIDTLFEGVYNKLLNPEFGKNLGGELPIFIQPFHPGLQGEIPTQINRLMNRLSKVGKTSVNINLYDICLDILRQENLLNPILEGEKDIDSDAIISTFDGVLDVQTAVLPLIQGRIEETNPDFVFITGVGSVYPFVRSHTILNNIDELALKNNLLLFFPGEYDRLHLKLFGKISDETYYRGQNLDDLKD</sequence>
<organism evidence="1 2">
    <name type="scientific">Prevotella brunnea</name>
    <dbReference type="NCBI Taxonomy" id="2508867"/>
    <lineage>
        <taxon>Bacteria</taxon>
        <taxon>Pseudomonadati</taxon>
        <taxon>Bacteroidota</taxon>
        <taxon>Bacteroidia</taxon>
        <taxon>Bacteroidales</taxon>
        <taxon>Prevotellaceae</taxon>
        <taxon>Prevotella</taxon>
    </lineage>
</organism>
<keyword evidence="2" id="KW-1185">Reference proteome</keyword>
<dbReference type="Pfam" id="PF08747">
    <property type="entry name" value="BrxB"/>
    <property type="match status" value="1"/>
</dbReference>
<protein>
    <submittedName>
        <fullName evidence="1">DUF1788 domain-containing protein</fullName>
    </submittedName>
</protein>
<dbReference type="AlphaFoldDB" id="A0A5C8GAZ7"/>
<proteinExistence type="predicted"/>
<dbReference type="RefSeq" id="WP_130829426.1">
    <property type="nucleotide sequence ID" value="NZ_SDIK01000078.1"/>
</dbReference>
<gene>
    <name evidence="1" type="ORF">ETF27_09605</name>
</gene>
<evidence type="ECO:0000313" key="2">
    <source>
        <dbReference type="Proteomes" id="UP000321612"/>
    </source>
</evidence>
<dbReference type="EMBL" id="SDIK01000078">
    <property type="protein sequence ID" value="TXJ59162.1"/>
    <property type="molecule type" value="Genomic_DNA"/>
</dbReference>
<dbReference type="Proteomes" id="UP000321612">
    <property type="component" value="Unassembled WGS sequence"/>
</dbReference>